<name>A0A8S5MHM5_9CAUD</name>
<proteinExistence type="predicted"/>
<accession>A0A8S5MHM5</accession>
<dbReference type="EMBL" id="BK014906">
    <property type="protein sequence ID" value="DAD81718.1"/>
    <property type="molecule type" value="Genomic_DNA"/>
</dbReference>
<evidence type="ECO:0000313" key="1">
    <source>
        <dbReference type="EMBL" id="DAD81718.1"/>
    </source>
</evidence>
<reference evidence="1" key="1">
    <citation type="journal article" date="2021" name="Proc. Natl. Acad. Sci. U.S.A.">
        <title>A Catalog of Tens of Thousands of Viruses from Human Metagenomes Reveals Hidden Associations with Chronic Diseases.</title>
        <authorList>
            <person name="Tisza M.J."/>
            <person name="Buck C.B."/>
        </authorList>
    </citation>
    <scope>NUCLEOTIDE SEQUENCE</scope>
    <source>
        <strain evidence="1">Ct9Ns12</strain>
    </source>
</reference>
<organism evidence="1">
    <name type="scientific">Myoviridae sp. ct9Ns12</name>
    <dbReference type="NCBI Taxonomy" id="2826626"/>
    <lineage>
        <taxon>Viruses</taxon>
        <taxon>Duplodnaviria</taxon>
        <taxon>Heunggongvirae</taxon>
        <taxon>Uroviricota</taxon>
        <taxon>Caudoviricetes</taxon>
    </lineage>
</organism>
<protein>
    <submittedName>
        <fullName evidence="1">Uncharacterized protein</fullName>
    </submittedName>
</protein>
<sequence length="34" mass="3988">MIMAKKIMFNDKYSLTQAVLEGWKTTTRRKGINI</sequence>